<dbReference type="GO" id="GO:0070125">
    <property type="term" value="P:mitochondrial translational elongation"/>
    <property type="evidence" value="ECO:0007669"/>
    <property type="project" value="TreeGrafter"/>
</dbReference>
<dbReference type="SUPFAM" id="SSF52540">
    <property type="entry name" value="P-loop containing nucleoside triphosphate hydrolases"/>
    <property type="match status" value="1"/>
</dbReference>
<protein>
    <submittedName>
        <fullName evidence="4">DEAD DEAH box helicase</fullName>
    </submittedName>
</protein>
<organism evidence="4 5">
    <name type="scientific">Lasallia pustulata</name>
    <dbReference type="NCBI Taxonomy" id="136370"/>
    <lineage>
        <taxon>Eukaryota</taxon>
        <taxon>Fungi</taxon>
        <taxon>Dikarya</taxon>
        <taxon>Ascomycota</taxon>
        <taxon>Pezizomycotina</taxon>
        <taxon>Lecanoromycetes</taxon>
        <taxon>OSLEUM clade</taxon>
        <taxon>Umbilicariomycetidae</taxon>
        <taxon>Umbilicariales</taxon>
        <taxon>Umbilicariaceae</taxon>
        <taxon>Lasallia</taxon>
    </lineage>
</organism>
<dbReference type="OrthoDB" id="16911at2759"/>
<dbReference type="GO" id="GO:0061749">
    <property type="term" value="F:forked DNA-dependent helicase activity"/>
    <property type="evidence" value="ECO:0007669"/>
    <property type="project" value="TreeGrafter"/>
</dbReference>
<accession>A0A5M8PJY7</accession>
<proteinExistence type="predicted"/>
<dbReference type="SMART" id="SM00490">
    <property type="entry name" value="HELICc"/>
    <property type="match status" value="1"/>
</dbReference>
<dbReference type="CDD" id="cd18799">
    <property type="entry name" value="SF2_C_EcoAI-like"/>
    <property type="match status" value="1"/>
</dbReference>
<keyword evidence="1 4" id="KW-0547">Nucleotide-binding</keyword>
<sequence>MRASYRLLNLCRTTSCYLRPHGARCLATAVSSLLHSGDAHHAPAVVGVRLRQYQEECIQSVLSYIHNGHKRLGISLATGSGKTVIFTQLIDRVHPPRPNATQTLILVHRRELVEQAATHCSNAYPGKSIEIEMGNTHASGLAEITIASVRSIISGDRMGKFDPQRFKLILVDEAHHIVARGYMNTLNYFGLLEPTEQSPALVGVSATLSRFDGLRLGAAIDHIVYHKDYVDMIGEKWLSNVIFTTVKSHADISKVKKGVNGDFQPGELSKAINTDEINDITVRAWLARAGNRKSTIVFCVDLAHVSSLTDTFRKHGIDARFVTGDTPKKIRSERLDDFRAGEFPVILNCGVFTEGTDIPNIDCVLLARPTRSRNLLVQMIGRGMRLHPEKENCHIIDMVASLETGIVTTPTLFGLDPSELVREADVEQLKGLRERKELEGRREARTAEVSKVRNVTFVDYDSVYDLIDDTSGERHIRGISPLAWVQVDKDRYIISTQGGDYLTLEKAPAPAQLYSVSHTAKIRVAQELSSSESRKGKSPYMRPREVATAETFADAVHAADTYACETFNWRFLGKGQAWRKAPATEGQLALLNKLRSAKEQLTPEMITKGKAGDMITKLKHGAKGRFDKLEAAKRKQGRVLEKLSQEADLKERALVRVGPLMG</sequence>
<dbReference type="PANTHER" id="PTHR47396:SF1">
    <property type="entry name" value="ATP-DEPENDENT HELICASE IRC3-RELATED"/>
    <property type="match status" value="1"/>
</dbReference>
<dbReference type="InterPro" id="IPR001650">
    <property type="entry name" value="Helicase_C-like"/>
</dbReference>
<dbReference type="Proteomes" id="UP000324767">
    <property type="component" value="Unassembled WGS sequence"/>
</dbReference>
<dbReference type="AlphaFoldDB" id="A0A5M8PJY7"/>
<feature type="domain" description="Helicase C-terminal" evidence="3">
    <location>
        <begin position="281"/>
        <end position="444"/>
    </location>
</feature>
<dbReference type="GO" id="GO:0000403">
    <property type="term" value="F:Y-form DNA binding"/>
    <property type="evidence" value="ECO:0007669"/>
    <property type="project" value="TreeGrafter"/>
</dbReference>
<dbReference type="Pfam" id="PF00271">
    <property type="entry name" value="Helicase_C"/>
    <property type="match status" value="1"/>
</dbReference>
<evidence type="ECO:0000313" key="4">
    <source>
        <dbReference type="EMBL" id="KAA6409769.1"/>
    </source>
</evidence>
<dbReference type="GO" id="GO:0005524">
    <property type="term" value="F:ATP binding"/>
    <property type="evidence" value="ECO:0007669"/>
    <property type="project" value="InterPro"/>
</dbReference>
<dbReference type="Pfam" id="PF04851">
    <property type="entry name" value="ResIII"/>
    <property type="match status" value="1"/>
</dbReference>
<dbReference type="GO" id="GO:0036121">
    <property type="term" value="F:double-stranded DNA helicase activity"/>
    <property type="evidence" value="ECO:0007669"/>
    <property type="project" value="TreeGrafter"/>
</dbReference>
<dbReference type="PANTHER" id="PTHR47396">
    <property type="entry name" value="TYPE I RESTRICTION ENZYME ECOKI R PROTEIN"/>
    <property type="match status" value="1"/>
</dbReference>
<keyword evidence="1 4" id="KW-0378">Hydrolase</keyword>
<feature type="domain" description="Helicase ATP-binding" evidence="2">
    <location>
        <begin position="63"/>
        <end position="226"/>
    </location>
</feature>
<evidence type="ECO:0000313" key="5">
    <source>
        <dbReference type="Proteomes" id="UP000324767"/>
    </source>
</evidence>
<gene>
    <name evidence="4" type="ORF">FRX48_06381</name>
</gene>
<dbReference type="SMART" id="SM00487">
    <property type="entry name" value="DEXDc"/>
    <property type="match status" value="1"/>
</dbReference>
<comment type="caution">
    <text evidence="4">The sequence shown here is derived from an EMBL/GenBank/DDBJ whole genome shotgun (WGS) entry which is preliminary data.</text>
</comment>
<dbReference type="Gene3D" id="3.40.50.300">
    <property type="entry name" value="P-loop containing nucleotide triphosphate hydrolases"/>
    <property type="match status" value="2"/>
</dbReference>
<evidence type="ECO:0000256" key="1">
    <source>
        <dbReference type="ARBA" id="ARBA00022806"/>
    </source>
</evidence>
<dbReference type="PROSITE" id="PS51194">
    <property type="entry name" value="HELICASE_CTER"/>
    <property type="match status" value="1"/>
</dbReference>
<keyword evidence="1 4" id="KW-0067">ATP-binding</keyword>
<evidence type="ECO:0000259" key="2">
    <source>
        <dbReference type="PROSITE" id="PS51192"/>
    </source>
</evidence>
<dbReference type="InterPro" id="IPR027417">
    <property type="entry name" value="P-loop_NTPase"/>
</dbReference>
<reference evidence="4 5" key="1">
    <citation type="submission" date="2019-09" db="EMBL/GenBank/DDBJ databases">
        <title>The hologenome of the rock-dwelling lichen Lasallia pustulata.</title>
        <authorList>
            <person name="Greshake Tzovaras B."/>
            <person name="Segers F."/>
            <person name="Bicker A."/>
            <person name="Dal Grande F."/>
            <person name="Otte J."/>
            <person name="Hankeln T."/>
            <person name="Schmitt I."/>
            <person name="Ebersberger I."/>
        </authorList>
    </citation>
    <scope>NUCLEOTIDE SEQUENCE [LARGE SCALE GENOMIC DNA]</scope>
    <source>
        <strain evidence="4">A1-1</strain>
    </source>
</reference>
<evidence type="ECO:0000259" key="3">
    <source>
        <dbReference type="PROSITE" id="PS51194"/>
    </source>
</evidence>
<dbReference type="GO" id="GO:0005759">
    <property type="term" value="C:mitochondrial matrix"/>
    <property type="evidence" value="ECO:0007669"/>
    <property type="project" value="TreeGrafter"/>
</dbReference>
<dbReference type="GO" id="GO:0032042">
    <property type="term" value="P:mitochondrial DNA metabolic process"/>
    <property type="evidence" value="ECO:0007669"/>
    <property type="project" value="TreeGrafter"/>
</dbReference>
<dbReference type="InterPro" id="IPR050742">
    <property type="entry name" value="Helicase_Restrict-Modif_Enz"/>
</dbReference>
<dbReference type="PROSITE" id="PS51192">
    <property type="entry name" value="HELICASE_ATP_BIND_1"/>
    <property type="match status" value="1"/>
</dbReference>
<name>A0A5M8PJY7_9LECA</name>
<dbReference type="GO" id="GO:0016787">
    <property type="term" value="F:hydrolase activity"/>
    <property type="evidence" value="ECO:0007669"/>
    <property type="project" value="InterPro"/>
</dbReference>
<dbReference type="InterPro" id="IPR014001">
    <property type="entry name" value="Helicase_ATP-bd"/>
</dbReference>
<dbReference type="InterPro" id="IPR006935">
    <property type="entry name" value="Helicase/UvrB_N"/>
</dbReference>
<keyword evidence="1 4" id="KW-0347">Helicase</keyword>
<dbReference type="EMBL" id="VXIT01000010">
    <property type="protein sequence ID" value="KAA6409769.1"/>
    <property type="molecule type" value="Genomic_DNA"/>
</dbReference>